<dbReference type="AlphaFoldDB" id="A0A814Y238"/>
<sequence length="549" mass="62941">MTNNATDHRLDIRSLNTSRMYRNDNNHLFETLQIKSHGTITFPRNYCNRANFIRIPPNAPPAQVKKLFFRQRLHTRSLLIISVIGNGRKYSMKSKLFPIFHQDLIKVAKSTDVWILTNGIYSSITKLAGEINRTNPDPSQSIHFIGIAPWGCVSSVEQLAVYGTNVIYNKPKTDETSFESNHVLLLFIDNDTKHEYGKILFNQFQLTDSLDTVAFLYFPQQLLQQNPQQQQQRQRQPQPKPKQQPICLQQVIVMSEHALKDQQNYINVNVVAALNEKVEKQNNEFLSISRPLELIIGKTNQGSEREEKLMDPAIVLNEESEIIINVDLPTSFDIISPPENVFPPPEDVLPAPEDILTIIKSPIKRKTPHDINELRTSKRLKAKKESTKMDDQFNTSRVENFVGQCPLTFDGAFGLTKEKHSLEICPSHKSYGRNLLSHLMEKHQMKKVYADVLHKAAANELDPALTNLFTQNEEVIDHGRFIPCPLAGDMNDLFGDYIKPSPKIPCPNKSIHEKNIQRHLREFHGFKNTVALRITESYKNELLKMKINP</sequence>
<accession>A0A814Y238</accession>
<name>A0A814Y238_9BILA</name>
<gene>
    <name evidence="2" type="ORF">JYZ213_LOCUS28173</name>
</gene>
<organism evidence="2 3">
    <name type="scientific">Adineta steineri</name>
    <dbReference type="NCBI Taxonomy" id="433720"/>
    <lineage>
        <taxon>Eukaryota</taxon>
        <taxon>Metazoa</taxon>
        <taxon>Spiralia</taxon>
        <taxon>Gnathifera</taxon>
        <taxon>Rotifera</taxon>
        <taxon>Eurotatoria</taxon>
        <taxon>Bdelloidea</taxon>
        <taxon>Adinetida</taxon>
        <taxon>Adinetidae</taxon>
        <taxon>Adineta</taxon>
    </lineage>
</organism>
<dbReference type="PANTHER" id="PTHR13800">
    <property type="entry name" value="TRANSIENT RECEPTOR POTENTIAL CATION CHANNEL, SUBFAMILY M, MEMBER 6"/>
    <property type="match status" value="1"/>
</dbReference>
<evidence type="ECO:0000313" key="2">
    <source>
        <dbReference type="EMBL" id="CAF1224157.1"/>
    </source>
</evidence>
<evidence type="ECO:0000313" key="3">
    <source>
        <dbReference type="Proteomes" id="UP000663845"/>
    </source>
</evidence>
<proteinExistence type="predicted"/>
<evidence type="ECO:0000259" key="1">
    <source>
        <dbReference type="Pfam" id="PF18139"/>
    </source>
</evidence>
<dbReference type="Pfam" id="PF18139">
    <property type="entry name" value="LSDAT_euk"/>
    <property type="match status" value="1"/>
</dbReference>
<dbReference type="GO" id="GO:0005886">
    <property type="term" value="C:plasma membrane"/>
    <property type="evidence" value="ECO:0007669"/>
    <property type="project" value="TreeGrafter"/>
</dbReference>
<comment type="caution">
    <text evidence="2">The sequence shown here is derived from an EMBL/GenBank/DDBJ whole genome shotgun (WGS) entry which is preliminary data.</text>
</comment>
<feature type="domain" description="TRPM SLOG" evidence="1">
    <location>
        <begin position="50"/>
        <end position="198"/>
    </location>
</feature>
<reference evidence="2" key="1">
    <citation type="submission" date="2021-02" db="EMBL/GenBank/DDBJ databases">
        <authorList>
            <person name="Nowell W R."/>
        </authorList>
    </citation>
    <scope>NUCLEOTIDE SEQUENCE</scope>
</reference>
<dbReference type="GO" id="GO:0005261">
    <property type="term" value="F:monoatomic cation channel activity"/>
    <property type="evidence" value="ECO:0007669"/>
    <property type="project" value="TreeGrafter"/>
</dbReference>
<protein>
    <recommendedName>
        <fullName evidence="1">TRPM SLOG domain-containing protein</fullName>
    </recommendedName>
</protein>
<dbReference type="EMBL" id="CAJNOG010000404">
    <property type="protein sequence ID" value="CAF1224157.1"/>
    <property type="molecule type" value="Genomic_DNA"/>
</dbReference>
<dbReference type="InterPro" id="IPR050927">
    <property type="entry name" value="TRPM"/>
</dbReference>
<dbReference type="Proteomes" id="UP000663845">
    <property type="component" value="Unassembled WGS sequence"/>
</dbReference>
<dbReference type="InterPro" id="IPR041491">
    <property type="entry name" value="TRPM_SLOG"/>
</dbReference>
<dbReference type="PANTHER" id="PTHR13800:SF1">
    <property type="entry name" value="TRANSIENT RECEPTOR POTENTIAL CATION CHANNEL TRPM"/>
    <property type="match status" value="1"/>
</dbReference>
<dbReference type="GO" id="GO:0030001">
    <property type="term" value="P:metal ion transport"/>
    <property type="evidence" value="ECO:0007669"/>
    <property type="project" value="TreeGrafter"/>
</dbReference>